<proteinExistence type="predicted"/>
<evidence type="ECO:0000313" key="4">
    <source>
        <dbReference type="Proteomes" id="UP000494301"/>
    </source>
</evidence>
<evidence type="ECO:0000313" key="2">
    <source>
        <dbReference type="EMBL" id="VWC52877.1"/>
    </source>
</evidence>
<sequence length="105" mass="11625">MTFNTDMPFPESTVMSLDLVCECPPDDTSCAPAAIDKRAATADLRAPKRRAERVERTERADGRGRRFRFGDAVDAMTTLNDAPPRPVTGSIAISFAVVSRRNWPR</sequence>
<dbReference type="EMBL" id="CABWIL020000002">
    <property type="protein sequence ID" value="CAB3961021.1"/>
    <property type="molecule type" value="Genomic_DNA"/>
</dbReference>
<dbReference type="AlphaFoldDB" id="A0A6J5INQ0"/>
<accession>A0A6J5INQ0</accession>
<keyword evidence="3" id="KW-1185">Reference proteome</keyword>
<organism evidence="1 4">
    <name type="scientific">Burkholderia aenigmatica</name>
    <dbReference type="NCBI Taxonomy" id="2015348"/>
    <lineage>
        <taxon>Bacteria</taxon>
        <taxon>Pseudomonadati</taxon>
        <taxon>Pseudomonadota</taxon>
        <taxon>Betaproteobacteria</taxon>
        <taxon>Burkholderiales</taxon>
        <taxon>Burkholderiaceae</taxon>
        <taxon>Burkholderia</taxon>
        <taxon>Burkholderia cepacia complex</taxon>
    </lineage>
</organism>
<dbReference type="Proteomes" id="UP000494301">
    <property type="component" value="Unassembled WGS sequence"/>
</dbReference>
<protein>
    <submittedName>
        <fullName evidence="1">Uncharacterized protein</fullName>
    </submittedName>
</protein>
<dbReference type="EMBL" id="CABVQG010000003">
    <property type="protein sequence ID" value="VWC52877.1"/>
    <property type="molecule type" value="Genomic_DNA"/>
</dbReference>
<evidence type="ECO:0000313" key="3">
    <source>
        <dbReference type="Proteomes" id="UP000494120"/>
    </source>
</evidence>
<name>A0A6J5INQ0_9BURK</name>
<evidence type="ECO:0000313" key="1">
    <source>
        <dbReference type="EMBL" id="CAB3961021.1"/>
    </source>
</evidence>
<gene>
    <name evidence="2" type="ORF">BLA17378_01068</name>
    <name evidence="1" type="ORF">BLA3211_00760</name>
</gene>
<reference evidence="1 4" key="1">
    <citation type="submission" date="2020-04" db="EMBL/GenBank/DDBJ databases">
        <authorList>
            <person name="Depoorter E."/>
        </authorList>
    </citation>
    <scope>NUCLEOTIDE SEQUENCE [LARGE SCALE GENOMIC DNA]</scope>
    <source>
        <strain evidence="1 4">BCC0217</strain>
        <strain evidence="2 3">R-17378</strain>
    </source>
</reference>
<dbReference type="Proteomes" id="UP000494120">
    <property type="component" value="Unassembled WGS sequence"/>
</dbReference>
<dbReference type="RefSeq" id="WP_174956175.1">
    <property type="nucleotide sequence ID" value="NZ_CABVQG010000003.1"/>
</dbReference>